<reference evidence="4" key="1">
    <citation type="submission" date="2020-04" db="EMBL/GenBank/DDBJ databases">
        <authorList>
            <person name="Alioto T."/>
            <person name="Alioto T."/>
            <person name="Gomez Garrido J."/>
        </authorList>
    </citation>
    <scope>NUCLEOTIDE SEQUENCE</scope>
    <source>
        <strain evidence="4">A484AB</strain>
    </source>
</reference>
<dbReference type="Proteomes" id="UP001152795">
    <property type="component" value="Unassembled WGS sequence"/>
</dbReference>
<dbReference type="Gene3D" id="2.10.25.10">
    <property type="entry name" value="Laminin"/>
    <property type="match status" value="1"/>
</dbReference>
<dbReference type="InterPro" id="IPR049883">
    <property type="entry name" value="NOTCH1_EGF-like"/>
</dbReference>
<dbReference type="InterPro" id="IPR000152">
    <property type="entry name" value="EGF-type_Asp/Asn_hydroxyl_site"/>
</dbReference>
<dbReference type="InterPro" id="IPR001881">
    <property type="entry name" value="EGF-like_Ca-bd_dom"/>
</dbReference>
<evidence type="ECO:0000256" key="2">
    <source>
        <dbReference type="ARBA" id="ARBA00023157"/>
    </source>
</evidence>
<organism evidence="4 5">
    <name type="scientific">Paramuricea clavata</name>
    <name type="common">Red gorgonian</name>
    <name type="synonym">Violescent sea-whip</name>
    <dbReference type="NCBI Taxonomy" id="317549"/>
    <lineage>
        <taxon>Eukaryota</taxon>
        <taxon>Metazoa</taxon>
        <taxon>Cnidaria</taxon>
        <taxon>Anthozoa</taxon>
        <taxon>Octocorallia</taxon>
        <taxon>Malacalcyonacea</taxon>
        <taxon>Plexauridae</taxon>
        <taxon>Paramuricea</taxon>
    </lineage>
</organism>
<protein>
    <submittedName>
        <fullName evidence="4">Protocadherin Fat 1 isoform X6</fullName>
    </submittedName>
</protein>
<dbReference type="SUPFAM" id="SSF57196">
    <property type="entry name" value="EGF/Laminin"/>
    <property type="match status" value="1"/>
</dbReference>
<keyword evidence="1 3" id="KW-0245">EGF-like domain</keyword>
<name>A0A7D9JHH8_PARCT</name>
<dbReference type="PROSITE" id="PS00010">
    <property type="entry name" value="ASX_HYDROXYL"/>
    <property type="match status" value="1"/>
</dbReference>
<dbReference type="EMBL" id="CACRXK020016275">
    <property type="protein sequence ID" value="CAB4029589.1"/>
    <property type="molecule type" value="Genomic_DNA"/>
</dbReference>
<evidence type="ECO:0000313" key="4">
    <source>
        <dbReference type="EMBL" id="CAB4029589.1"/>
    </source>
</evidence>
<comment type="caution">
    <text evidence="3">Lacks conserved residue(s) required for the propagation of feature annotation.</text>
</comment>
<dbReference type="InterPro" id="IPR000742">
    <property type="entry name" value="EGF"/>
</dbReference>
<dbReference type="SMART" id="SM00179">
    <property type="entry name" value="EGF_CA"/>
    <property type="match status" value="1"/>
</dbReference>
<accession>A0A7D9JHH8</accession>
<feature type="non-terminal residue" evidence="4">
    <location>
        <position position="1"/>
    </location>
</feature>
<dbReference type="GO" id="GO:0005509">
    <property type="term" value="F:calcium ion binding"/>
    <property type="evidence" value="ECO:0007669"/>
    <property type="project" value="InterPro"/>
</dbReference>
<comment type="caution">
    <text evidence="4">The sequence shown here is derived from an EMBL/GenBank/DDBJ whole genome shotgun (WGS) entry which is preliminary data.</text>
</comment>
<evidence type="ECO:0000256" key="3">
    <source>
        <dbReference type="PROSITE-ProRule" id="PRU00076"/>
    </source>
</evidence>
<dbReference type="AlphaFoldDB" id="A0A7D9JHH8"/>
<keyword evidence="5" id="KW-1185">Reference proteome</keyword>
<dbReference type="PROSITE" id="PS01186">
    <property type="entry name" value="EGF_2"/>
    <property type="match status" value="1"/>
</dbReference>
<gene>
    <name evidence="4" type="ORF">PACLA_8A088668</name>
</gene>
<evidence type="ECO:0000313" key="5">
    <source>
        <dbReference type="Proteomes" id="UP001152795"/>
    </source>
</evidence>
<keyword evidence="2" id="KW-1015">Disulfide bond</keyword>
<dbReference type="SMART" id="SM00181">
    <property type="entry name" value="EGF"/>
    <property type="match status" value="1"/>
</dbReference>
<dbReference type="CDD" id="cd00054">
    <property type="entry name" value="EGF_CA"/>
    <property type="match status" value="1"/>
</dbReference>
<dbReference type="OrthoDB" id="6430124at2759"/>
<evidence type="ECO:0000256" key="1">
    <source>
        <dbReference type="ARBA" id="ARBA00022536"/>
    </source>
</evidence>
<sequence length="129" mass="14237">YDECNPASNIHIQDCGTGATCTNEIGTYSCQCATGYTGIPPSCTAITVYPPLYFVNDEDADLVKWLMVGVVVYLGICFLATFFILILICKTLNSAGKYIAEEDEISMGRVSAIATPQYAEREAMREYYR</sequence>
<proteinExistence type="predicted"/>
<dbReference type="Pfam" id="PF07645">
    <property type="entry name" value="EGF_CA"/>
    <property type="match status" value="1"/>
</dbReference>
<dbReference type="PROSITE" id="PS50026">
    <property type="entry name" value="EGF_3"/>
    <property type="match status" value="1"/>
</dbReference>